<dbReference type="EMBL" id="MH046811">
    <property type="protein sequence ID" value="AZL89606.1"/>
    <property type="molecule type" value="Genomic_DNA"/>
</dbReference>
<organism evidence="1">
    <name type="scientific">Megavirus baoshan</name>
    <dbReference type="NCBI Taxonomy" id="2496520"/>
    <lineage>
        <taxon>Viruses</taxon>
        <taxon>Varidnaviria</taxon>
        <taxon>Bamfordvirae</taxon>
        <taxon>Nucleocytoviricota</taxon>
        <taxon>Megaviricetes</taxon>
        <taxon>Imitervirales</taxon>
        <taxon>Mimiviridae</taxon>
        <taxon>Megamimivirinae</taxon>
        <taxon>Megavirus</taxon>
        <taxon>Megavirus baoshanense</taxon>
    </lineage>
</organism>
<accession>A0A3Q8U899</accession>
<gene>
    <name evidence="1" type="ORF">Mb0141</name>
</gene>
<protein>
    <submittedName>
        <fullName evidence="1">Uncharacterized protein</fullName>
    </submittedName>
</protein>
<name>A0A3Q8U899_9VIRU</name>
<sequence length="114" mass="13726">MDWENLDFDLCNVDFADPNLIQELNLESYPDLSKIDNNQEKYNTIKDFFTEAVNNLQHLNTERDTVFFRLQTCEMNSQIYRDLKIDFIKALYRSAIVDHQREQAHEYLKFNKPN</sequence>
<reference evidence="1" key="1">
    <citation type="submission" date="2018-03" db="EMBL/GenBank/DDBJ databases">
        <title>Draft genome sequences of Megaviruse, new member of the family Mimiviridae isolated from water in Shanghai, China.</title>
        <authorList>
            <person name="Xia Y."/>
        </authorList>
    </citation>
    <scope>NUCLEOTIDE SEQUENCE</scope>
    <source>
        <strain evidence="1">SH</strain>
    </source>
</reference>
<proteinExistence type="predicted"/>
<evidence type="ECO:0000313" key="1">
    <source>
        <dbReference type="EMBL" id="AZL89606.1"/>
    </source>
</evidence>